<dbReference type="Gene3D" id="1.10.1040.10">
    <property type="entry name" value="N-(1-d-carboxylethyl)-l-norvaline Dehydrogenase, domain 2"/>
    <property type="match status" value="1"/>
</dbReference>
<name>A0A9X4IDT0_9NEIS</name>
<dbReference type="GO" id="GO:0005975">
    <property type="term" value="P:carbohydrate metabolic process"/>
    <property type="evidence" value="ECO:0007669"/>
    <property type="project" value="InterPro"/>
</dbReference>
<dbReference type="Pfam" id="PF01210">
    <property type="entry name" value="NAD_Gly3P_dh_N"/>
    <property type="match status" value="1"/>
</dbReference>
<keyword evidence="3 13" id="KW-0521">NADP</keyword>
<feature type="binding site" evidence="15">
    <location>
        <begin position="253"/>
        <end position="254"/>
    </location>
    <ligand>
        <name>substrate</name>
    </ligand>
</feature>
<keyword evidence="13" id="KW-0963">Cytoplasm</keyword>
<dbReference type="GO" id="GO:0008654">
    <property type="term" value="P:phospholipid biosynthetic process"/>
    <property type="evidence" value="ECO:0007669"/>
    <property type="project" value="UniProtKB-KW"/>
</dbReference>
<evidence type="ECO:0000256" key="5">
    <source>
        <dbReference type="ARBA" id="ARBA00023027"/>
    </source>
</evidence>
<evidence type="ECO:0000259" key="18">
    <source>
        <dbReference type="Pfam" id="PF01210"/>
    </source>
</evidence>
<evidence type="ECO:0000256" key="3">
    <source>
        <dbReference type="ARBA" id="ARBA00022857"/>
    </source>
</evidence>
<dbReference type="InterPro" id="IPR008927">
    <property type="entry name" value="6-PGluconate_DH-like_C_sf"/>
</dbReference>
<dbReference type="Gene3D" id="3.40.50.720">
    <property type="entry name" value="NAD(P)-binding Rossmann-like Domain"/>
    <property type="match status" value="1"/>
</dbReference>
<feature type="binding site" evidence="13">
    <location>
        <position position="11"/>
    </location>
    <ligand>
        <name>NADPH</name>
        <dbReference type="ChEBI" id="CHEBI:57783"/>
    </ligand>
</feature>
<evidence type="ECO:0000313" key="20">
    <source>
        <dbReference type="EMBL" id="MDD9327522.1"/>
    </source>
</evidence>
<dbReference type="GO" id="GO:0046167">
    <property type="term" value="P:glycerol-3-phosphate biosynthetic process"/>
    <property type="evidence" value="ECO:0007669"/>
    <property type="project" value="UniProtKB-UniRule"/>
</dbReference>
<feature type="binding site" evidence="16">
    <location>
        <position position="253"/>
    </location>
    <ligand>
        <name>NAD(+)</name>
        <dbReference type="ChEBI" id="CHEBI:57540"/>
    </ligand>
</feature>
<evidence type="ECO:0000256" key="15">
    <source>
        <dbReference type="PIRSR" id="PIRSR000114-2"/>
    </source>
</evidence>
<feature type="binding site" evidence="13">
    <location>
        <position position="134"/>
    </location>
    <ligand>
        <name>sn-glycerol 3-phosphate</name>
        <dbReference type="ChEBI" id="CHEBI:57597"/>
    </ligand>
</feature>
<comment type="catalytic activity">
    <reaction evidence="9">
        <text>sn-glycerol 3-phosphate + NADP(+) = dihydroxyacetone phosphate + NADPH + H(+)</text>
        <dbReference type="Rhea" id="RHEA:11096"/>
        <dbReference type="ChEBI" id="CHEBI:15378"/>
        <dbReference type="ChEBI" id="CHEBI:57597"/>
        <dbReference type="ChEBI" id="CHEBI:57642"/>
        <dbReference type="ChEBI" id="CHEBI:57783"/>
        <dbReference type="ChEBI" id="CHEBI:58349"/>
        <dbReference type="EC" id="1.1.1.94"/>
    </reaction>
    <physiologicalReaction direction="right-to-left" evidence="9">
        <dbReference type="Rhea" id="RHEA:11098"/>
    </physiologicalReaction>
</comment>
<comment type="similarity">
    <text evidence="1 13 17">Belongs to the NAD-dependent glycerol-3-phosphate dehydrogenase family.</text>
</comment>
<dbReference type="AlphaFoldDB" id="A0A9X4IDT0"/>
<dbReference type="GO" id="GO:0046168">
    <property type="term" value="P:glycerol-3-phosphate catabolic process"/>
    <property type="evidence" value="ECO:0007669"/>
    <property type="project" value="InterPro"/>
</dbReference>
<evidence type="ECO:0000256" key="6">
    <source>
        <dbReference type="ARBA" id="ARBA00023098"/>
    </source>
</evidence>
<proteinExistence type="inferred from homology"/>
<evidence type="ECO:0000259" key="19">
    <source>
        <dbReference type="Pfam" id="PF07479"/>
    </source>
</evidence>
<feature type="binding site" evidence="13">
    <location>
        <position position="189"/>
    </location>
    <ligand>
        <name>sn-glycerol 3-phosphate</name>
        <dbReference type="ChEBI" id="CHEBI:57597"/>
    </ligand>
</feature>
<feature type="binding site" evidence="13">
    <location>
        <position position="253"/>
    </location>
    <ligand>
        <name>NADPH</name>
        <dbReference type="ChEBI" id="CHEBI:57783"/>
    </ligand>
</feature>
<dbReference type="EMBL" id="JAPQFL010000002">
    <property type="protein sequence ID" value="MDD9327522.1"/>
    <property type="molecule type" value="Genomic_DNA"/>
</dbReference>
<feature type="binding site" evidence="13">
    <location>
        <position position="277"/>
    </location>
    <ligand>
        <name>NADPH</name>
        <dbReference type="ChEBI" id="CHEBI:57783"/>
    </ligand>
</feature>
<dbReference type="HAMAP" id="MF_00394">
    <property type="entry name" value="NAD_Glyc3P_dehydrog"/>
    <property type="match status" value="1"/>
</dbReference>
<dbReference type="GO" id="GO:0047952">
    <property type="term" value="F:glycerol-3-phosphate dehydrogenase [NAD(P)+] activity"/>
    <property type="evidence" value="ECO:0007669"/>
    <property type="project" value="UniProtKB-UniRule"/>
</dbReference>
<feature type="binding site" evidence="13">
    <location>
        <position position="252"/>
    </location>
    <ligand>
        <name>sn-glycerol 3-phosphate</name>
        <dbReference type="ChEBI" id="CHEBI:57597"/>
    </ligand>
</feature>
<evidence type="ECO:0000313" key="22">
    <source>
        <dbReference type="Proteomes" id="UP001149607"/>
    </source>
</evidence>
<evidence type="ECO:0000256" key="9">
    <source>
        <dbReference type="ARBA" id="ARBA00052716"/>
    </source>
</evidence>
<feature type="binding site" evidence="13">
    <location>
        <position position="136"/>
    </location>
    <ligand>
        <name>sn-glycerol 3-phosphate</name>
        <dbReference type="ChEBI" id="CHEBI:57597"/>
    </ligand>
</feature>
<comment type="catalytic activity">
    <reaction evidence="13">
        <text>sn-glycerol 3-phosphate + NAD(+) = dihydroxyacetone phosphate + NADH + H(+)</text>
        <dbReference type="Rhea" id="RHEA:11092"/>
        <dbReference type="ChEBI" id="CHEBI:15378"/>
        <dbReference type="ChEBI" id="CHEBI:57540"/>
        <dbReference type="ChEBI" id="CHEBI:57597"/>
        <dbReference type="ChEBI" id="CHEBI:57642"/>
        <dbReference type="ChEBI" id="CHEBI:57945"/>
        <dbReference type="EC" id="1.1.1.94"/>
    </reaction>
</comment>
<evidence type="ECO:0000256" key="7">
    <source>
        <dbReference type="ARBA" id="ARBA00023209"/>
    </source>
</evidence>
<keyword evidence="5 13" id="KW-0520">NAD</keyword>
<keyword evidence="7 13" id="KW-0594">Phospholipid biosynthesis</keyword>
<dbReference type="GO" id="GO:0051287">
    <property type="term" value="F:NAD binding"/>
    <property type="evidence" value="ECO:0007669"/>
    <property type="project" value="InterPro"/>
</dbReference>
<dbReference type="SUPFAM" id="SSF48179">
    <property type="entry name" value="6-phosphogluconate dehydrogenase C-terminal domain-like"/>
    <property type="match status" value="1"/>
</dbReference>
<dbReference type="NCBIfam" id="NF000942">
    <property type="entry name" value="PRK00094.1-4"/>
    <property type="match status" value="1"/>
</dbReference>
<dbReference type="InterPro" id="IPR036291">
    <property type="entry name" value="NAD(P)-bd_dom_sf"/>
</dbReference>
<dbReference type="InterPro" id="IPR013328">
    <property type="entry name" value="6PGD_dom2"/>
</dbReference>
<dbReference type="PANTHER" id="PTHR11728">
    <property type="entry name" value="GLYCEROL-3-PHOSPHATE DEHYDROGENASE"/>
    <property type="match status" value="1"/>
</dbReference>
<dbReference type="GO" id="GO:0005829">
    <property type="term" value="C:cytosol"/>
    <property type="evidence" value="ECO:0007669"/>
    <property type="project" value="TreeGrafter"/>
</dbReference>
<keyword evidence="2 13" id="KW-0444">Lipid biosynthesis</keyword>
<evidence type="ECO:0000256" key="2">
    <source>
        <dbReference type="ARBA" id="ARBA00022516"/>
    </source>
</evidence>
<dbReference type="InterPro" id="IPR006168">
    <property type="entry name" value="G3P_DH_NAD-dep"/>
</dbReference>
<dbReference type="InterPro" id="IPR006109">
    <property type="entry name" value="G3P_DH_NAD-dep_C"/>
</dbReference>
<keyword evidence="8 13" id="KW-1208">Phospholipid metabolism</keyword>
<dbReference type="Pfam" id="PF07479">
    <property type="entry name" value="NAD_Gly3P_dh_C"/>
    <property type="match status" value="1"/>
</dbReference>
<dbReference type="NCBIfam" id="NF000940">
    <property type="entry name" value="PRK00094.1-2"/>
    <property type="match status" value="1"/>
</dbReference>
<dbReference type="PIRSF" id="PIRSF000114">
    <property type="entry name" value="Glycerol-3-P_dh"/>
    <property type="match status" value="1"/>
</dbReference>
<dbReference type="GO" id="GO:0006650">
    <property type="term" value="P:glycerophospholipid metabolic process"/>
    <property type="evidence" value="ECO:0007669"/>
    <property type="project" value="UniProtKB-UniRule"/>
</dbReference>
<evidence type="ECO:0000256" key="12">
    <source>
        <dbReference type="ARBA" id="ARBA00080511"/>
    </source>
</evidence>
<feature type="binding site" evidence="13">
    <location>
        <position position="242"/>
    </location>
    <ligand>
        <name>sn-glycerol 3-phosphate</name>
        <dbReference type="ChEBI" id="CHEBI:57597"/>
    </ligand>
</feature>
<dbReference type="SUPFAM" id="SSF51735">
    <property type="entry name" value="NAD(P)-binding Rossmann-fold domains"/>
    <property type="match status" value="1"/>
</dbReference>
<feature type="active site" description="Proton acceptor" evidence="13 14">
    <location>
        <position position="189"/>
    </location>
</feature>
<feature type="binding site" evidence="16">
    <location>
        <begin position="7"/>
        <end position="12"/>
    </location>
    <ligand>
        <name>NAD(+)</name>
        <dbReference type="ChEBI" id="CHEBI:57540"/>
    </ligand>
</feature>
<dbReference type="PRINTS" id="PR00077">
    <property type="entry name" value="GPDHDRGNASE"/>
</dbReference>
<comment type="function">
    <text evidence="13">Catalyzes the reduction of the glycolytic intermediate dihydroxyacetone phosphate (DHAP) to sn-glycerol 3-phosphate (G3P), the key precursor for phospholipid synthesis.</text>
</comment>
<dbReference type="FunFam" id="1.10.1040.10:FF:000001">
    <property type="entry name" value="Glycerol-3-phosphate dehydrogenase [NAD(P)+]"/>
    <property type="match status" value="1"/>
</dbReference>
<feature type="binding site" evidence="13">
    <location>
        <position position="31"/>
    </location>
    <ligand>
        <name>NADPH</name>
        <dbReference type="ChEBI" id="CHEBI:57783"/>
    </ligand>
</feature>
<dbReference type="PANTHER" id="PTHR11728:SF1">
    <property type="entry name" value="GLYCEROL-3-PHOSPHATE DEHYDROGENASE [NAD(+)] 2, CHLOROPLASTIC"/>
    <property type="match status" value="1"/>
</dbReference>
<gene>
    <name evidence="13" type="primary">gpsA</name>
    <name evidence="20" type="ORF">ORY91_000927</name>
    <name evidence="21" type="ORF">V9W64_08255</name>
</gene>
<evidence type="ECO:0000256" key="13">
    <source>
        <dbReference type="HAMAP-Rule" id="MF_00394"/>
    </source>
</evidence>
<feature type="domain" description="Glycerol-3-phosphate dehydrogenase NAD-dependent N-terminal" evidence="18">
    <location>
        <begin position="2"/>
        <end position="157"/>
    </location>
</feature>
<comment type="subcellular location">
    <subcellularLocation>
        <location evidence="13">Cytoplasm</location>
    </subcellularLocation>
</comment>
<evidence type="ECO:0000256" key="14">
    <source>
        <dbReference type="PIRSR" id="PIRSR000114-1"/>
    </source>
</evidence>
<feature type="binding site" evidence="13">
    <location>
        <position position="48"/>
    </location>
    <ligand>
        <name>NADPH</name>
        <dbReference type="ChEBI" id="CHEBI:57783"/>
    </ligand>
</feature>
<evidence type="ECO:0000256" key="1">
    <source>
        <dbReference type="ARBA" id="ARBA00011009"/>
    </source>
</evidence>
<sequence>MKISVIGAGAWGTALAIHFALHGHQVAMWARNREQLAAMQAERENKRYFPGFALPDNLTAHTELADALDGSGLVLVVTSVAGLRDSVEQIKSAGFGHLPVLTACKGFELDTGLLTFQVVQEVLPDNDKIGVLSGPSFAQELAKQLPCAVVLASQNEAWISGLVRQLNTPVMRLYANTDIIGVAVGGAVKNVMAIATGLSDGLEYGLNARAALVTRGLAEITRLAVAMGAQQKTMMGLAGMGDLILTCTGALSRNRKVGLGLASGKPLHQVLTEIGHVAEGVPTIDEVFDAACRYQIDMPITQMLYELVRNELSAKDVVERLMEREAKAE</sequence>
<evidence type="ECO:0000256" key="4">
    <source>
        <dbReference type="ARBA" id="ARBA00023002"/>
    </source>
</evidence>
<evidence type="ECO:0000256" key="10">
    <source>
        <dbReference type="ARBA" id="ARBA00066687"/>
    </source>
</evidence>
<feature type="binding site" evidence="13">
    <location>
        <position position="138"/>
    </location>
    <ligand>
        <name>NADPH</name>
        <dbReference type="ChEBI" id="CHEBI:57783"/>
    </ligand>
</feature>
<keyword evidence="13" id="KW-0547">Nucleotide-binding</keyword>
<comment type="pathway">
    <text evidence="13">Membrane lipid metabolism; glycerophospholipid metabolism.</text>
</comment>
<dbReference type="Proteomes" id="UP001149607">
    <property type="component" value="Chromosome"/>
</dbReference>
<evidence type="ECO:0000313" key="21">
    <source>
        <dbReference type="EMBL" id="WWY02686.1"/>
    </source>
</evidence>
<reference evidence="21" key="2">
    <citation type="submission" date="2024-02" db="EMBL/GenBank/DDBJ databases">
        <title>Neisseria leonii sp. nov.</title>
        <authorList>
            <person name="Boutroux M."/>
            <person name="Favre-Rochex S."/>
            <person name="Gorgette O."/>
            <person name="Touak G."/>
            <person name="Muhle E."/>
            <person name="Chesneau O."/>
            <person name="Clermont D."/>
            <person name="Rahi P."/>
        </authorList>
    </citation>
    <scope>NUCLEOTIDE SEQUENCE</scope>
    <source>
        <strain evidence="21">51.81</strain>
    </source>
</reference>
<feature type="domain" description="Glycerol-3-phosphate dehydrogenase NAD-dependent C-terminal" evidence="19">
    <location>
        <begin position="178"/>
        <end position="319"/>
    </location>
</feature>
<protein>
    <recommendedName>
        <fullName evidence="11 13">Glycerol-3-phosphate dehydrogenase [NAD(P)+]</fullName>
        <ecNumber evidence="10 13">1.1.1.94</ecNumber>
    </recommendedName>
    <alternativeName>
        <fullName evidence="13">NAD(P)(+)-dependent glycerol-3-phosphate dehydrogenase</fullName>
    </alternativeName>
    <alternativeName>
        <fullName evidence="12 13">NAD(P)H-dependent dihydroxyacetone-phosphate reductase</fullName>
    </alternativeName>
</protein>
<dbReference type="EMBL" id="CP146598">
    <property type="protein sequence ID" value="WWY02686.1"/>
    <property type="molecule type" value="Genomic_DNA"/>
</dbReference>
<feature type="binding site" evidence="16">
    <location>
        <position position="138"/>
    </location>
    <ligand>
        <name>NAD(+)</name>
        <dbReference type="ChEBI" id="CHEBI:57540"/>
    </ligand>
</feature>
<dbReference type="RefSeq" id="WP_274584772.1">
    <property type="nucleotide sequence ID" value="NZ_CP145811.1"/>
</dbReference>
<evidence type="ECO:0000256" key="16">
    <source>
        <dbReference type="PIRSR" id="PIRSR000114-3"/>
    </source>
</evidence>
<feature type="binding site" evidence="13">
    <location>
        <position position="279"/>
    </location>
    <ligand>
        <name>NADPH</name>
        <dbReference type="ChEBI" id="CHEBI:57783"/>
    </ligand>
</feature>
<keyword evidence="6 13" id="KW-0443">Lipid metabolism</keyword>
<dbReference type="EC" id="1.1.1.94" evidence="10 13"/>
<feature type="binding site" evidence="13">
    <location>
        <position position="254"/>
    </location>
    <ligand>
        <name>sn-glycerol 3-phosphate</name>
        <dbReference type="ChEBI" id="CHEBI:57597"/>
    </ligand>
</feature>
<keyword evidence="22" id="KW-1185">Reference proteome</keyword>
<feature type="binding site" evidence="13">
    <location>
        <position position="105"/>
    </location>
    <ligand>
        <name>NADPH</name>
        <dbReference type="ChEBI" id="CHEBI:57783"/>
    </ligand>
</feature>
<reference evidence="20" key="1">
    <citation type="submission" date="2022-10" db="EMBL/GenBank/DDBJ databases">
        <authorList>
            <person name="Boutroux M."/>
        </authorList>
    </citation>
    <scope>NUCLEOTIDE SEQUENCE</scope>
    <source>
        <strain evidence="20">51.81</strain>
    </source>
</reference>
<evidence type="ECO:0000256" key="8">
    <source>
        <dbReference type="ARBA" id="ARBA00023264"/>
    </source>
</evidence>
<comment type="caution">
    <text evidence="13">Lacks conserved residue(s) required for the propagation of feature annotation.</text>
</comment>
<dbReference type="FunFam" id="3.40.50.720:FF:000019">
    <property type="entry name" value="Glycerol-3-phosphate dehydrogenase [NAD(P)+]"/>
    <property type="match status" value="1"/>
</dbReference>
<evidence type="ECO:0000256" key="17">
    <source>
        <dbReference type="RuleBase" id="RU000437"/>
    </source>
</evidence>
<feature type="binding site" evidence="13">
    <location>
        <position position="253"/>
    </location>
    <ligand>
        <name>sn-glycerol 3-phosphate</name>
        <dbReference type="ChEBI" id="CHEBI:57597"/>
    </ligand>
</feature>
<feature type="binding site" evidence="15">
    <location>
        <position position="105"/>
    </location>
    <ligand>
        <name>substrate</name>
    </ligand>
</feature>
<keyword evidence="4 13" id="KW-0560">Oxidoreductase</keyword>
<organism evidence="20">
    <name type="scientific">Neisseria leonii</name>
    <dbReference type="NCBI Taxonomy" id="2995413"/>
    <lineage>
        <taxon>Bacteria</taxon>
        <taxon>Pseudomonadati</taxon>
        <taxon>Pseudomonadota</taxon>
        <taxon>Betaproteobacteria</taxon>
        <taxon>Neisseriales</taxon>
        <taxon>Neisseriaceae</taxon>
        <taxon>Neisseria</taxon>
    </lineage>
</organism>
<dbReference type="InterPro" id="IPR011128">
    <property type="entry name" value="G3P_DH_NAD-dep_N"/>
</dbReference>
<feature type="binding site" evidence="13">
    <location>
        <position position="105"/>
    </location>
    <ligand>
        <name>sn-glycerol 3-phosphate</name>
        <dbReference type="ChEBI" id="CHEBI:57597"/>
    </ligand>
</feature>
<accession>A0A9X4IDT0</accession>
<dbReference type="PROSITE" id="PS00957">
    <property type="entry name" value="NAD_G3PDH"/>
    <property type="match status" value="1"/>
</dbReference>
<evidence type="ECO:0000256" key="11">
    <source>
        <dbReference type="ARBA" id="ARBA00069372"/>
    </source>
</evidence>